<sequence>MLHVCYGNRLEALAERLVRDRESPFGSALEPELIAVQGHAVARWLSLRLATAQGIVANTEMLFPAELLWRLFRQVLPNVPQVNSFSAEALTWRVLALLEKDSLVSQHGALADYLQNASPLQYWQLAERLGRLFEQYLIFRPDWIRRFEGGDADHWQGMLWQQMVACGDDRHWLKLGEELLAVLRGNPACRARLPQRISLFALPRLSRVYLELLVSVAAYCDIHLYTLNFSQAFWADIVSDKERARLELGSDQALGGYLDTGNSLLASMGRQGREHFAQLVELDALEEDVFSAPSAQSLLGQLQADIFYLREGGAGQPTSKAQLGDGSVQLHVCHGPMREVEVLHDQLLEHFQQDASLTPADILVLVPEIENYAPYIDAVFGAADEGRRIPFRVADRGALGQWPLVETFLALLDLPTGRFDADAVSAPLDEPALRRRFDLSESDVDRIHQWIRDTGIRWGIDADDVTALDLPLGADHTWRNGRDRLVLGQALPDSDVLFGGISPWALSDTAEAQTVGRLCSYLERVFALRRQLSGVHTVADWTERLNGLLDRFFVTSADSEPGLRVVRDALAASARIASHGGYSGVVDLAVFRQDLIQRLAVPGRGHFLSGAVTFAALAPGRCLPARFVCLLGMNDEAFPRRDIRCGFDLIRLQPRAGDRRQRDEDRQVFLEALMSARECLYISCTGRDVRDDSVKPPSVLVSELRDYIDRNCTRPAGDRPSDGMTVEHPMQAFSPRYFDGSSVGLFSYARELIRPDTTSIDRPRALLASALPVAEPAEAVTLENLVLFFSNPARALLRERLDVRLETVAGRLQTREPTVLGFYDVLALRKMILAAQQRGDSLDTVKTRLRAAGHLPGGTPGDRVAEVEWQRLGPLTERLLAVPSKEPQQPLELSLDIAGTRLLARLQPLSDGGMVDYSVMNLAARDRLRFWLSHLCLNACDEVPAARSTLMGPDRVLEFTAVGRPADLLAGLLALYREGLTRPLPFFPRSAWEYASAGGDPMKAALRVWQGSSFTRGESEDAYFQLAFRDADSDLLDDEFEQLAHEVFAPLIEHT</sequence>
<dbReference type="InterPro" id="IPR027417">
    <property type="entry name" value="P-loop_NTPase"/>
</dbReference>
<organism evidence="11">
    <name type="scientific">marine metagenome</name>
    <dbReference type="NCBI Taxonomy" id="408172"/>
    <lineage>
        <taxon>unclassified sequences</taxon>
        <taxon>metagenomes</taxon>
        <taxon>ecological metagenomes</taxon>
    </lineage>
</organism>
<evidence type="ECO:0000256" key="3">
    <source>
        <dbReference type="ARBA" id="ARBA00022763"/>
    </source>
</evidence>
<keyword evidence="1" id="KW-0540">Nuclease</keyword>
<dbReference type="Gene3D" id="1.10.10.160">
    <property type="match status" value="1"/>
</dbReference>
<evidence type="ECO:0000313" key="11">
    <source>
        <dbReference type="EMBL" id="SVA48167.1"/>
    </source>
</evidence>
<dbReference type="PIRSF" id="PIRSF000980">
    <property type="entry name" value="RecC"/>
    <property type="match status" value="1"/>
</dbReference>
<dbReference type="SUPFAM" id="SSF52540">
    <property type="entry name" value="P-loop containing nucleoside triphosphate hydrolases"/>
    <property type="match status" value="2"/>
</dbReference>
<dbReference type="Gene3D" id="1.10.10.990">
    <property type="match status" value="1"/>
</dbReference>
<dbReference type="GO" id="GO:0005524">
    <property type="term" value="F:ATP binding"/>
    <property type="evidence" value="ECO:0007669"/>
    <property type="project" value="UniProtKB-KW"/>
</dbReference>
<keyword evidence="7" id="KW-0067">ATP-binding</keyword>
<dbReference type="Pfam" id="PF04257">
    <property type="entry name" value="Exonuc_V_gamma"/>
    <property type="match status" value="1"/>
</dbReference>
<dbReference type="GO" id="GO:0008854">
    <property type="term" value="F:exodeoxyribonuclease V activity"/>
    <property type="evidence" value="ECO:0007669"/>
    <property type="project" value="InterPro"/>
</dbReference>
<keyword evidence="8" id="KW-0238">DNA-binding</keyword>
<keyword evidence="9" id="KW-0234">DNA repair</keyword>
<dbReference type="GO" id="GO:0006281">
    <property type="term" value="P:DNA repair"/>
    <property type="evidence" value="ECO:0007669"/>
    <property type="project" value="UniProtKB-KW"/>
</dbReference>
<evidence type="ECO:0000256" key="7">
    <source>
        <dbReference type="ARBA" id="ARBA00022840"/>
    </source>
</evidence>
<evidence type="ECO:0000256" key="2">
    <source>
        <dbReference type="ARBA" id="ARBA00022741"/>
    </source>
</evidence>
<dbReference type="AlphaFoldDB" id="A0A381W892"/>
<evidence type="ECO:0000256" key="5">
    <source>
        <dbReference type="ARBA" id="ARBA00022806"/>
    </source>
</evidence>
<feature type="non-terminal residue" evidence="11">
    <location>
        <position position="1055"/>
    </location>
</feature>
<keyword evidence="6" id="KW-0269">Exonuclease</keyword>
<dbReference type="SUPFAM" id="SSF52980">
    <property type="entry name" value="Restriction endonuclease-like"/>
    <property type="match status" value="1"/>
</dbReference>
<feature type="domain" description="RecC C-terminal" evidence="10">
    <location>
        <begin position="778"/>
        <end position="997"/>
    </location>
</feature>
<dbReference type="Gene3D" id="3.40.50.10930">
    <property type="match status" value="1"/>
</dbReference>
<dbReference type="GO" id="GO:0006310">
    <property type="term" value="P:DNA recombination"/>
    <property type="evidence" value="ECO:0007669"/>
    <property type="project" value="TreeGrafter"/>
</dbReference>
<dbReference type="PANTHER" id="PTHR30591">
    <property type="entry name" value="RECBCD ENZYME SUBUNIT RECC"/>
    <property type="match status" value="1"/>
</dbReference>
<dbReference type="PANTHER" id="PTHR30591:SF1">
    <property type="entry name" value="RECBCD ENZYME SUBUNIT RECC"/>
    <property type="match status" value="1"/>
</dbReference>
<dbReference type="Gene3D" id="3.40.50.300">
    <property type="entry name" value="P-loop containing nucleotide triphosphate hydrolases"/>
    <property type="match status" value="2"/>
</dbReference>
<dbReference type="GO" id="GO:0004386">
    <property type="term" value="F:helicase activity"/>
    <property type="evidence" value="ECO:0007669"/>
    <property type="project" value="UniProtKB-KW"/>
</dbReference>
<keyword evidence="2" id="KW-0547">Nucleotide-binding</keyword>
<dbReference type="GO" id="GO:0009338">
    <property type="term" value="C:exodeoxyribonuclease V complex"/>
    <property type="evidence" value="ECO:0007669"/>
    <property type="project" value="InterPro"/>
</dbReference>
<protein>
    <recommendedName>
        <fullName evidence="10">RecC C-terminal domain-containing protein</fullName>
    </recommendedName>
</protein>
<dbReference type="InterPro" id="IPR041500">
    <property type="entry name" value="RecC_C"/>
</dbReference>
<proteinExistence type="inferred from homology"/>
<dbReference type="InterPro" id="IPR006697">
    <property type="entry name" value="RecC"/>
</dbReference>
<gene>
    <name evidence="11" type="ORF">METZ01_LOCUS101021</name>
</gene>
<dbReference type="HAMAP" id="MF_01486">
    <property type="entry name" value="RecC"/>
    <property type="match status" value="1"/>
</dbReference>
<dbReference type="InterPro" id="IPR013986">
    <property type="entry name" value="DExx_box_DNA_helicase_dom_sf"/>
</dbReference>
<evidence type="ECO:0000256" key="8">
    <source>
        <dbReference type="ARBA" id="ARBA00023125"/>
    </source>
</evidence>
<dbReference type="NCBIfam" id="TIGR01450">
    <property type="entry name" value="recC"/>
    <property type="match status" value="1"/>
</dbReference>
<keyword evidence="3" id="KW-0227">DNA damage</keyword>
<evidence type="ECO:0000256" key="9">
    <source>
        <dbReference type="ARBA" id="ARBA00023204"/>
    </source>
</evidence>
<dbReference type="GO" id="GO:0003677">
    <property type="term" value="F:DNA binding"/>
    <property type="evidence" value="ECO:0007669"/>
    <property type="project" value="UniProtKB-KW"/>
</dbReference>
<accession>A0A381W892</accession>
<keyword evidence="4" id="KW-0378">Hydrolase</keyword>
<keyword evidence="5" id="KW-0347">Helicase</keyword>
<evidence type="ECO:0000256" key="4">
    <source>
        <dbReference type="ARBA" id="ARBA00022801"/>
    </source>
</evidence>
<evidence type="ECO:0000256" key="6">
    <source>
        <dbReference type="ARBA" id="ARBA00022839"/>
    </source>
</evidence>
<dbReference type="EMBL" id="UINC01010863">
    <property type="protein sequence ID" value="SVA48167.1"/>
    <property type="molecule type" value="Genomic_DNA"/>
</dbReference>
<evidence type="ECO:0000259" key="10">
    <source>
        <dbReference type="Pfam" id="PF17946"/>
    </source>
</evidence>
<name>A0A381W892_9ZZZZ</name>
<dbReference type="Pfam" id="PF17946">
    <property type="entry name" value="RecC_C"/>
    <property type="match status" value="1"/>
</dbReference>
<dbReference type="InterPro" id="IPR011335">
    <property type="entry name" value="Restrct_endonuc-II-like"/>
</dbReference>
<evidence type="ECO:0000256" key="1">
    <source>
        <dbReference type="ARBA" id="ARBA00022722"/>
    </source>
</evidence>
<reference evidence="11" key="1">
    <citation type="submission" date="2018-05" db="EMBL/GenBank/DDBJ databases">
        <authorList>
            <person name="Lanie J.A."/>
            <person name="Ng W.-L."/>
            <person name="Kazmierczak K.M."/>
            <person name="Andrzejewski T.M."/>
            <person name="Davidsen T.M."/>
            <person name="Wayne K.J."/>
            <person name="Tettelin H."/>
            <person name="Glass J.I."/>
            <person name="Rusch D."/>
            <person name="Podicherti R."/>
            <person name="Tsui H.-C.T."/>
            <person name="Winkler M.E."/>
        </authorList>
    </citation>
    <scope>NUCLEOTIDE SEQUENCE</scope>
</reference>